<comment type="caution">
    <text evidence="18">The sequence shown here is derived from an EMBL/GenBank/DDBJ whole genome shotgun (WGS) entry which is preliminary data.</text>
</comment>
<keyword evidence="9 12" id="KW-0324">Glycolysis</keyword>
<keyword evidence="19" id="KW-1185">Reference proteome</keyword>
<evidence type="ECO:0000313" key="19">
    <source>
        <dbReference type="Proteomes" id="UP000471147"/>
    </source>
</evidence>
<dbReference type="InterPro" id="IPR036849">
    <property type="entry name" value="Enolase-like_C_sf"/>
</dbReference>
<feature type="binding site" evidence="12 15">
    <location>
        <position position="312"/>
    </location>
    <ligand>
        <name>Mg(2+)</name>
        <dbReference type="ChEBI" id="CHEBI:18420"/>
    </ligand>
</feature>
<comment type="cofactor">
    <cofactor evidence="15">
        <name>Mg(2+)</name>
        <dbReference type="ChEBI" id="CHEBI:18420"/>
    </cofactor>
    <text evidence="15">Mg(2+) is required for catalysis and for stabilizing the dimer.</text>
</comment>
<dbReference type="Pfam" id="PF03952">
    <property type="entry name" value="Enolase_N"/>
    <property type="match status" value="1"/>
</dbReference>
<feature type="domain" description="Enolase N-terminal" evidence="17">
    <location>
        <begin position="4"/>
        <end position="134"/>
    </location>
</feature>
<evidence type="ECO:0000256" key="6">
    <source>
        <dbReference type="ARBA" id="ARBA00022525"/>
    </source>
</evidence>
<organism evidence="18 19">
    <name type="scientific">Sphingorhabdus profundilacus</name>
    <dbReference type="NCBI Taxonomy" id="2509718"/>
    <lineage>
        <taxon>Bacteria</taxon>
        <taxon>Pseudomonadati</taxon>
        <taxon>Pseudomonadota</taxon>
        <taxon>Alphaproteobacteria</taxon>
        <taxon>Sphingomonadales</taxon>
        <taxon>Sphingomonadaceae</taxon>
        <taxon>Sphingorhabdus</taxon>
    </lineage>
</organism>
<dbReference type="GO" id="GO:0000015">
    <property type="term" value="C:phosphopyruvate hydratase complex"/>
    <property type="evidence" value="ECO:0007669"/>
    <property type="project" value="InterPro"/>
</dbReference>
<reference evidence="18 19" key="1">
    <citation type="submission" date="2019-01" db="EMBL/GenBank/DDBJ databases">
        <title>Sphingorhabdus lacus sp.nov., isolated from an oligotrophic freshwater lake.</title>
        <authorList>
            <person name="Park M."/>
        </authorList>
    </citation>
    <scope>NUCLEOTIDE SEQUENCE [LARGE SCALE GENOMIC DNA]</scope>
    <source>
        <strain evidence="18 19">IMCC26285</strain>
    </source>
</reference>
<sequence length="424" mass="44965">MTGIIDIHAREILDSRGNPTVEVDVLLEDGSFGRAAVPSGASTGAYEAVEKRDGDKARYMGKGVLQAVESVNGPISEALLDLDAEDQEDIDAVMIDLDGTDNKANLGANAILGVSLAVAKAAADARGLPLYRYVGGVNAHVLPVPMMNIINGGEHADNPIDFQEFMVMPVGADSIAEAVRWGSEIFHTLKKGLHEKGLATAVGDEGGFAPNLASTRDALDFIMASIEKAGFKVGDEVVLALDCAATEFFKNGKYEISGEGLSLSPHEMADYLAALCKDYPIRSIEDGMSEDDFEGWKALTDKIGHEVQLVGDDLFVTNPERLSMGIGKGLANSLLVKVNQIGTLTETLAAVSMAHCASYTAVMSHRSGETEDATIADLAVATNCGQIKTGSLARSDRLAKYNQLIRIEEELGAAAQFAGRSIFR</sequence>
<protein>
    <recommendedName>
        <fullName evidence="4 12">Enolase</fullName>
        <ecNumber evidence="3 12">4.2.1.11</ecNumber>
    </recommendedName>
    <alternativeName>
        <fullName evidence="12">2-phospho-D-glycerate hydro-lyase</fullName>
    </alternativeName>
    <alternativeName>
        <fullName evidence="12">2-phosphoglycerate dehydratase</fullName>
    </alternativeName>
</protein>
<feature type="binding site" evidence="14">
    <location>
        <position position="285"/>
    </location>
    <ligand>
        <name>substrate</name>
    </ligand>
</feature>
<comment type="cofactor">
    <cofactor evidence="12">
        <name>Mg(2+)</name>
        <dbReference type="ChEBI" id="CHEBI:18420"/>
    </cofactor>
    <text evidence="12">Binds a second Mg(2+) ion via substrate during catalysis.</text>
</comment>
<evidence type="ECO:0000256" key="7">
    <source>
        <dbReference type="ARBA" id="ARBA00022723"/>
    </source>
</evidence>
<accession>A0A6I4LXZ9</accession>
<dbReference type="UniPathway" id="UPA00109">
    <property type="reaction ID" value="UER00187"/>
</dbReference>
<dbReference type="OrthoDB" id="9804716at2"/>
<feature type="binding site" evidence="12">
    <location>
        <position position="163"/>
    </location>
    <ligand>
        <name>(2R)-2-phosphoglycerate</name>
        <dbReference type="ChEBI" id="CHEBI:58289"/>
    </ligand>
</feature>
<evidence type="ECO:0000256" key="3">
    <source>
        <dbReference type="ARBA" id="ARBA00012058"/>
    </source>
</evidence>
<dbReference type="SFLD" id="SFLDF00002">
    <property type="entry name" value="enolase"/>
    <property type="match status" value="1"/>
</dbReference>
<evidence type="ECO:0000256" key="15">
    <source>
        <dbReference type="PIRSR" id="PIRSR001400-3"/>
    </source>
</evidence>
<feature type="active site" description="Proton donor" evidence="12 13">
    <location>
        <position position="205"/>
    </location>
</feature>
<evidence type="ECO:0000256" key="12">
    <source>
        <dbReference type="HAMAP-Rule" id="MF_00318"/>
    </source>
</evidence>
<dbReference type="InterPro" id="IPR029017">
    <property type="entry name" value="Enolase-like_N"/>
</dbReference>
<dbReference type="GO" id="GO:0005576">
    <property type="term" value="C:extracellular region"/>
    <property type="evidence" value="ECO:0007669"/>
    <property type="project" value="UniProtKB-SubCell"/>
</dbReference>
<evidence type="ECO:0000313" key="18">
    <source>
        <dbReference type="EMBL" id="MVZ96724.1"/>
    </source>
</evidence>
<dbReference type="InterPro" id="IPR000941">
    <property type="entry name" value="Enolase"/>
</dbReference>
<feature type="binding site" evidence="12">
    <location>
        <position position="388"/>
    </location>
    <ligand>
        <name>(2R)-2-phosphoglycerate</name>
        <dbReference type="ChEBI" id="CHEBI:58289"/>
    </ligand>
</feature>
<keyword evidence="5 12" id="KW-0963">Cytoplasm</keyword>
<dbReference type="Gene3D" id="3.30.390.10">
    <property type="entry name" value="Enolase-like, N-terminal domain"/>
    <property type="match status" value="1"/>
</dbReference>
<comment type="function">
    <text evidence="11 12">Catalyzes the reversible conversion of 2-phosphoglycerate (2-PG) into phosphoenolpyruvate (PEP). It is essential for the degradation of carbohydrates via glycolysis.</text>
</comment>
<dbReference type="GO" id="GO:0006096">
    <property type="term" value="P:glycolytic process"/>
    <property type="evidence" value="ECO:0007669"/>
    <property type="project" value="UniProtKB-UniRule"/>
</dbReference>
<dbReference type="PRINTS" id="PR00148">
    <property type="entry name" value="ENOLASE"/>
</dbReference>
<dbReference type="Proteomes" id="UP000471147">
    <property type="component" value="Unassembled WGS sequence"/>
</dbReference>
<keyword evidence="18" id="KW-0670">Pyruvate</keyword>
<proteinExistence type="inferred from homology"/>
<name>A0A6I4LXZ9_9SPHN</name>
<dbReference type="Pfam" id="PF00113">
    <property type="entry name" value="Enolase_C"/>
    <property type="match status" value="1"/>
</dbReference>
<dbReference type="GO" id="GO:0004634">
    <property type="term" value="F:phosphopyruvate hydratase activity"/>
    <property type="evidence" value="ECO:0007669"/>
    <property type="project" value="UniProtKB-UniRule"/>
</dbReference>
<feature type="active site" description="Proton acceptor" evidence="12 13">
    <location>
        <position position="337"/>
    </location>
</feature>
<keyword evidence="8 12" id="KW-0460">Magnesium</keyword>
<dbReference type="SMART" id="SM01193">
    <property type="entry name" value="Enolase_N"/>
    <property type="match status" value="1"/>
</dbReference>
<dbReference type="HAMAP" id="MF_00318">
    <property type="entry name" value="Enolase"/>
    <property type="match status" value="1"/>
</dbReference>
<evidence type="ECO:0000259" key="17">
    <source>
        <dbReference type="SMART" id="SM01193"/>
    </source>
</evidence>
<dbReference type="AlphaFoldDB" id="A0A6I4LXZ9"/>
<feature type="binding site" evidence="14">
    <location>
        <begin position="364"/>
        <end position="367"/>
    </location>
    <ligand>
        <name>substrate</name>
    </ligand>
</feature>
<dbReference type="Gene3D" id="3.20.20.120">
    <property type="entry name" value="Enolase-like C-terminal domain"/>
    <property type="match status" value="1"/>
</dbReference>
<dbReference type="EMBL" id="SDWJ01000001">
    <property type="protein sequence ID" value="MVZ96724.1"/>
    <property type="molecule type" value="Genomic_DNA"/>
</dbReference>
<evidence type="ECO:0000256" key="9">
    <source>
        <dbReference type="ARBA" id="ARBA00023152"/>
    </source>
</evidence>
<dbReference type="GO" id="GO:0009986">
    <property type="term" value="C:cell surface"/>
    <property type="evidence" value="ECO:0007669"/>
    <property type="project" value="UniProtKB-SubCell"/>
</dbReference>
<feature type="binding site" evidence="12">
    <location>
        <position position="337"/>
    </location>
    <ligand>
        <name>(2R)-2-phosphoglycerate</name>
        <dbReference type="ChEBI" id="CHEBI:58289"/>
    </ligand>
</feature>
<feature type="binding site" evidence="12">
    <location>
        <position position="366"/>
    </location>
    <ligand>
        <name>(2R)-2-phosphoglycerate</name>
        <dbReference type="ChEBI" id="CHEBI:58289"/>
    </ligand>
</feature>
<evidence type="ECO:0000256" key="8">
    <source>
        <dbReference type="ARBA" id="ARBA00022842"/>
    </source>
</evidence>
<comment type="catalytic activity">
    <reaction evidence="12">
        <text>(2R)-2-phosphoglycerate = phosphoenolpyruvate + H2O</text>
        <dbReference type="Rhea" id="RHEA:10164"/>
        <dbReference type="ChEBI" id="CHEBI:15377"/>
        <dbReference type="ChEBI" id="CHEBI:58289"/>
        <dbReference type="ChEBI" id="CHEBI:58702"/>
        <dbReference type="EC" id="4.2.1.11"/>
    </reaction>
</comment>
<feature type="binding site" evidence="14">
    <location>
        <position position="164"/>
    </location>
    <ligand>
        <name>substrate</name>
    </ligand>
</feature>
<dbReference type="NCBIfam" id="TIGR01060">
    <property type="entry name" value="eno"/>
    <property type="match status" value="1"/>
</dbReference>
<dbReference type="SMART" id="SM01192">
    <property type="entry name" value="Enolase_C"/>
    <property type="match status" value="1"/>
</dbReference>
<dbReference type="GO" id="GO:0000287">
    <property type="term" value="F:magnesium ion binding"/>
    <property type="evidence" value="ECO:0007669"/>
    <property type="project" value="UniProtKB-UniRule"/>
</dbReference>
<comment type="pathway">
    <text evidence="1 12">Carbohydrate degradation; glycolysis; pyruvate from D-glyceraldehyde 3-phosphate: step 4/5.</text>
</comment>
<dbReference type="InterPro" id="IPR020810">
    <property type="entry name" value="Enolase_C"/>
</dbReference>
<evidence type="ECO:0000256" key="5">
    <source>
        <dbReference type="ARBA" id="ARBA00022490"/>
    </source>
</evidence>
<comment type="similarity">
    <text evidence="2 12">Belongs to the enolase family.</text>
</comment>
<dbReference type="SFLD" id="SFLDG00178">
    <property type="entry name" value="enolase"/>
    <property type="match status" value="1"/>
</dbReference>
<dbReference type="FunFam" id="3.30.390.10:FF:000001">
    <property type="entry name" value="Enolase"/>
    <property type="match status" value="1"/>
</dbReference>
<feature type="binding site" evidence="14">
    <location>
        <position position="388"/>
    </location>
    <ligand>
        <name>substrate</name>
    </ligand>
</feature>
<evidence type="ECO:0000256" key="10">
    <source>
        <dbReference type="ARBA" id="ARBA00023239"/>
    </source>
</evidence>
<evidence type="ECO:0000256" key="4">
    <source>
        <dbReference type="ARBA" id="ARBA00017068"/>
    </source>
</evidence>
<feature type="binding site" evidence="14">
    <location>
        <position position="155"/>
    </location>
    <ligand>
        <name>substrate</name>
    </ligand>
</feature>
<dbReference type="SFLD" id="SFLDS00001">
    <property type="entry name" value="Enolase"/>
    <property type="match status" value="1"/>
</dbReference>
<feature type="domain" description="Enolase C-terminal TIM barrel" evidence="16">
    <location>
        <begin position="139"/>
        <end position="424"/>
    </location>
</feature>
<dbReference type="RefSeq" id="WP_160352679.1">
    <property type="nucleotide sequence ID" value="NZ_SDWJ01000001.1"/>
</dbReference>
<dbReference type="InterPro" id="IPR020809">
    <property type="entry name" value="Enolase_CS"/>
</dbReference>
<dbReference type="FunFam" id="3.20.20.120:FF:000001">
    <property type="entry name" value="Enolase"/>
    <property type="match status" value="1"/>
</dbReference>
<feature type="binding site" evidence="12 15">
    <location>
        <position position="285"/>
    </location>
    <ligand>
        <name>Mg(2+)</name>
        <dbReference type="ChEBI" id="CHEBI:18420"/>
    </ligand>
</feature>
<keyword evidence="7 12" id="KW-0479">Metal-binding</keyword>
<comment type="subcellular location">
    <subcellularLocation>
        <location evidence="12">Cytoplasm</location>
    </subcellularLocation>
    <subcellularLocation>
        <location evidence="12">Secreted</location>
    </subcellularLocation>
    <subcellularLocation>
        <location evidence="12">Cell surface</location>
    </subcellularLocation>
    <text evidence="12">Fractions of enolase are present in both the cytoplasm and on the cell surface.</text>
</comment>
<dbReference type="CDD" id="cd03313">
    <property type="entry name" value="enolase"/>
    <property type="match status" value="1"/>
</dbReference>
<evidence type="ECO:0000256" key="2">
    <source>
        <dbReference type="ARBA" id="ARBA00009604"/>
    </source>
</evidence>
<evidence type="ECO:0000256" key="14">
    <source>
        <dbReference type="PIRSR" id="PIRSR001400-2"/>
    </source>
</evidence>
<gene>
    <name evidence="12" type="primary">eno</name>
    <name evidence="18" type="ORF">EUU23_03260</name>
</gene>
<evidence type="ECO:0000256" key="13">
    <source>
        <dbReference type="PIRSR" id="PIRSR001400-1"/>
    </source>
</evidence>
<evidence type="ECO:0000256" key="1">
    <source>
        <dbReference type="ARBA" id="ARBA00005031"/>
    </source>
</evidence>
<keyword evidence="10 12" id="KW-0456">Lyase</keyword>
<dbReference type="PIRSF" id="PIRSF001400">
    <property type="entry name" value="Enolase"/>
    <property type="match status" value="1"/>
</dbReference>
<feature type="binding site" evidence="14">
    <location>
        <position position="312"/>
    </location>
    <ligand>
        <name>substrate</name>
    </ligand>
</feature>
<evidence type="ECO:0000256" key="11">
    <source>
        <dbReference type="ARBA" id="ARBA00045763"/>
    </source>
</evidence>
<dbReference type="SUPFAM" id="SSF51604">
    <property type="entry name" value="Enolase C-terminal domain-like"/>
    <property type="match status" value="1"/>
</dbReference>
<dbReference type="PANTHER" id="PTHR11902">
    <property type="entry name" value="ENOLASE"/>
    <property type="match status" value="1"/>
</dbReference>
<feature type="binding site" evidence="12">
    <location>
        <position position="367"/>
    </location>
    <ligand>
        <name>(2R)-2-phosphoglycerate</name>
        <dbReference type="ChEBI" id="CHEBI:58289"/>
    </ligand>
</feature>
<dbReference type="PANTHER" id="PTHR11902:SF1">
    <property type="entry name" value="ENOLASE"/>
    <property type="match status" value="1"/>
</dbReference>
<dbReference type="EC" id="4.2.1.11" evidence="3 12"/>
<evidence type="ECO:0000259" key="16">
    <source>
        <dbReference type="SMART" id="SM01192"/>
    </source>
</evidence>
<feature type="binding site" evidence="12 15">
    <location>
        <position position="242"/>
    </location>
    <ligand>
        <name>Mg(2+)</name>
        <dbReference type="ChEBI" id="CHEBI:18420"/>
    </ligand>
</feature>
<dbReference type="SUPFAM" id="SSF54826">
    <property type="entry name" value="Enolase N-terminal domain-like"/>
    <property type="match status" value="1"/>
</dbReference>
<dbReference type="InterPro" id="IPR020811">
    <property type="entry name" value="Enolase_N"/>
</dbReference>
<dbReference type="PROSITE" id="PS00164">
    <property type="entry name" value="ENOLASE"/>
    <property type="match status" value="1"/>
</dbReference>
<keyword evidence="6 12" id="KW-0964">Secreted</keyword>